<feature type="non-terminal residue" evidence="2">
    <location>
        <position position="205"/>
    </location>
</feature>
<reference evidence="2" key="1">
    <citation type="submission" date="2018-05" db="EMBL/GenBank/DDBJ databases">
        <authorList>
            <person name="Lanie J.A."/>
            <person name="Ng W.-L."/>
            <person name="Kazmierczak K.M."/>
            <person name="Andrzejewski T.M."/>
            <person name="Davidsen T.M."/>
            <person name="Wayne K.J."/>
            <person name="Tettelin H."/>
            <person name="Glass J.I."/>
            <person name="Rusch D."/>
            <person name="Podicherti R."/>
            <person name="Tsui H.-C.T."/>
            <person name="Winkler M.E."/>
        </authorList>
    </citation>
    <scope>NUCLEOTIDE SEQUENCE</scope>
</reference>
<protein>
    <submittedName>
        <fullName evidence="2">Uncharacterized protein</fullName>
    </submittedName>
</protein>
<evidence type="ECO:0000256" key="1">
    <source>
        <dbReference type="SAM" id="MobiDB-lite"/>
    </source>
</evidence>
<dbReference type="EMBL" id="UINC01079076">
    <property type="protein sequence ID" value="SVC20735.1"/>
    <property type="molecule type" value="Genomic_DNA"/>
</dbReference>
<organism evidence="2">
    <name type="scientific">marine metagenome</name>
    <dbReference type="NCBI Taxonomy" id="408172"/>
    <lineage>
        <taxon>unclassified sequences</taxon>
        <taxon>metagenomes</taxon>
        <taxon>ecological metagenomes</taxon>
    </lineage>
</organism>
<dbReference type="AlphaFoldDB" id="A0A382KAS0"/>
<proteinExistence type="predicted"/>
<sequence length="205" mass="23561">MTAVADMGEVLESLQKLDLVDHDAAGAWPPPPETDPERVTWSKFTRDRSNRRNPELSPDVLAELESMARVDDEGRTPELLDRLAWYAPIHFSAERWGIYITEDAVIKLAGRICGHLSDRQVTDPGIAGEALWSALWTLYFHEAFHHCTESFAIRLELIEKVEHYRTYHREVYRQPSGEDEPLEEALACADMVRRQTMERGMRLIS</sequence>
<feature type="compositionally biased region" description="Basic and acidic residues" evidence="1">
    <location>
        <begin position="35"/>
        <end position="54"/>
    </location>
</feature>
<feature type="region of interest" description="Disordered" evidence="1">
    <location>
        <begin position="23"/>
        <end position="56"/>
    </location>
</feature>
<gene>
    <name evidence="2" type="ORF">METZ01_LOCUS273589</name>
</gene>
<evidence type="ECO:0000313" key="2">
    <source>
        <dbReference type="EMBL" id="SVC20735.1"/>
    </source>
</evidence>
<name>A0A382KAS0_9ZZZZ</name>
<accession>A0A382KAS0</accession>